<dbReference type="Proteomes" id="UP000499080">
    <property type="component" value="Unassembled WGS sequence"/>
</dbReference>
<comment type="caution">
    <text evidence="1">The sequence shown here is derived from an EMBL/GenBank/DDBJ whole genome shotgun (WGS) entry which is preliminary data.</text>
</comment>
<evidence type="ECO:0000313" key="1">
    <source>
        <dbReference type="EMBL" id="GBN70611.1"/>
    </source>
</evidence>
<keyword evidence="2" id="KW-1185">Reference proteome</keyword>
<dbReference type="AlphaFoldDB" id="A0A4Y2R4S0"/>
<proteinExistence type="predicted"/>
<gene>
    <name evidence="1" type="primary">lev-9_5</name>
    <name evidence="1" type="ORF">AVEN_71785-2_1</name>
</gene>
<evidence type="ECO:0000313" key="2">
    <source>
        <dbReference type="Proteomes" id="UP000499080"/>
    </source>
</evidence>
<dbReference type="EMBL" id="BGPR01015790">
    <property type="protein sequence ID" value="GBN70611.1"/>
    <property type="molecule type" value="Genomic_DNA"/>
</dbReference>
<organism evidence="1 2">
    <name type="scientific">Araneus ventricosus</name>
    <name type="common">Orbweaver spider</name>
    <name type="synonym">Epeira ventricosa</name>
    <dbReference type="NCBI Taxonomy" id="182803"/>
    <lineage>
        <taxon>Eukaryota</taxon>
        <taxon>Metazoa</taxon>
        <taxon>Ecdysozoa</taxon>
        <taxon>Arthropoda</taxon>
        <taxon>Chelicerata</taxon>
        <taxon>Arachnida</taxon>
        <taxon>Araneae</taxon>
        <taxon>Araneomorphae</taxon>
        <taxon>Entelegynae</taxon>
        <taxon>Araneoidea</taxon>
        <taxon>Araneidae</taxon>
        <taxon>Araneus</taxon>
    </lineage>
</organism>
<sequence>IQSGWPKLSQFKTKSKQEFAMASVVANELQFHRRISRPNVFLSLITPHSGFFGHRVDLDLPPRCYIWLDISVFGGEQILTRINHYENCTNLKLINQTEKLH</sequence>
<name>A0A4Y2R4S0_ARAVE</name>
<accession>A0A4Y2R4S0</accession>
<feature type="non-terminal residue" evidence="1">
    <location>
        <position position="1"/>
    </location>
</feature>
<protein>
    <submittedName>
        <fullName evidence="1">Protein lev-9</fullName>
    </submittedName>
</protein>
<reference evidence="1 2" key="1">
    <citation type="journal article" date="2019" name="Sci. Rep.">
        <title>Orb-weaving spider Araneus ventricosus genome elucidates the spidroin gene catalogue.</title>
        <authorList>
            <person name="Kono N."/>
            <person name="Nakamura H."/>
            <person name="Ohtoshi R."/>
            <person name="Moran D.A.P."/>
            <person name="Shinohara A."/>
            <person name="Yoshida Y."/>
            <person name="Fujiwara M."/>
            <person name="Mori M."/>
            <person name="Tomita M."/>
            <person name="Arakawa K."/>
        </authorList>
    </citation>
    <scope>NUCLEOTIDE SEQUENCE [LARGE SCALE GENOMIC DNA]</scope>
</reference>